<dbReference type="InterPro" id="IPR028939">
    <property type="entry name" value="P5C_Rdtase_cat_N"/>
</dbReference>
<dbReference type="Proteomes" id="UP000288859">
    <property type="component" value="Unassembled WGS sequence"/>
</dbReference>
<keyword evidence="5" id="KW-0238">DNA-binding</keyword>
<accession>A0A438N395</accession>
<dbReference type="GO" id="GO:0004735">
    <property type="term" value="F:pyrroline-5-carboxylate reductase activity"/>
    <property type="evidence" value="ECO:0007669"/>
    <property type="project" value="InterPro"/>
</dbReference>
<dbReference type="InterPro" id="IPR007219">
    <property type="entry name" value="XnlR_reg_dom"/>
</dbReference>
<organism evidence="10 11">
    <name type="scientific">Exophiala mesophila</name>
    <name type="common">Black yeast-like fungus</name>
    <dbReference type="NCBI Taxonomy" id="212818"/>
    <lineage>
        <taxon>Eukaryota</taxon>
        <taxon>Fungi</taxon>
        <taxon>Dikarya</taxon>
        <taxon>Ascomycota</taxon>
        <taxon>Pezizomycotina</taxon>
        <taxon>Eurotiomycetes</taxon>
        <taxon>Chaetothyriomycetidae</taxon>
        <taxon>Chaetothyriales</taxon>
        <taxon>Herpotrichiellaceae</taxon>
        <taxon>Exophiala</taxon>
    </lineage>
</organism>
<evidence type="ECO:0000256" key="4">
    <source>
        <dbReference type="ARBA" id="ARBA00023015"/>
    </source>
</evidence>
<dbReference type="GO" id="GO:0005634">
    <property type="term" value="C:nucleus"/>
    <property type="evidence" value="ECO:0007669"/>
    <property type="project" value="UniProtKB-SubCell"/>
</dbReference>
<protein>
    <recommendedName>
        <fullName evidence="9">Zn(2)-C6 fungal-type domain-containing protein</fullName>
    </recommendedName>
</protein>
<keyword evidence="6" id="KW-0804">Transcription</keyword>
<dbReference type="PANTHER" id="PTHR47540:SF6">
    <property type="entry name" value="ZN(II)2CYS6 TRANSCRIPTION FACTOR (EUROFUNG)"/>
    <property type="match status" value="1"/>
</dbReference>
<dbReference type="SUPFAM" id="SSF57701">
    <property type="entry name" value="Zn2/Cys6 DNA-binding domain"/>
    <property type="match status" value="1"/>
</dbReference>
<feature type="compositionally biased region" description="Polar residues" evidence="8">
    <location>
        <begin position="887"/>
        <end position="904"/>
    </location>
</feature>
<dbReference type="InterPro" id="IPR029036">
    <property type="entry name" value="P5CR_dimer"/>
</dbReference>
<keyword evidence="7" id="KW-0539">Nucleus</keyword>
<dbReference type="OrthoDB" id="4118474at2759"/>
<dbReference type="InterPro" id="IPR000304">
    <property type="entry name" value="Pyrroline-COOH_reductase"/>
</dbReference>
<dbReference type="GO" id="GO:0045944">
    <property type="term" value="P:positive regulation of transcription by RNA polymerase II"/>
    <property type="evidence" value="ECO:0007669"/>
    <property type="project" value="TreeGrafter"/>
</dbReference>
<evidence type="ECO:0000259" key="9">
    <source>
        <dbReference type="PROSITE" id="PS50048"/>
    </source>
</evidence>
<dbReference type="Pfam" id="PF14748">
    <property type="entry name" value="P5CR_dimer"/>
    <property type="match status" value="1"/>
</dbReference>
<evidence type="ECO:0000313" key="11">
    <source>
        <dbReference type="Proteomes" id="UP000288859"/>
    </source>
</evidence>
<gene>
    <name evidence="10" type="ORF">B0A52_05553</name>
</gene>
<dbReference type="SUPFAM" id="SSF51735">
    <property type="entry name" value="NAD(P)-binding Rossmann-fold domains"/>
    <property type="match status" value="1"/>
</dbReference>
<dbReference type="InterPro" id="IPR008927">
    <property type="entry name" value="6-PGluconate_DH-like_C_sf"/>
</dbReference>
<dbReference type="PANTHER" id="PTHR47540">
    <property type="entry name" value="THIAMINE REPRESSIBLE GENES REGULATORY PROTEIN THI5"/>
    <property type="match status" value="1"/>
</dbReference>
<dbReference type="VEuPathDB" id="FungiDB:PV10_08301"/>
<dbReference type="InterPro" id="IPR036291">
    <property type="entry name" value="NAD(P)-bd_dom_sf"/>
</dbReference>
<evidence type="ECO:0000256" key="8">
    <source>
        <dbReference type="SAM" id="MobiDB-lite"/>
    </source>
</evidence>
<dbReference type="InterPro" id="IPR051711">
    <property type="entry name" value="Stress_Response_Reg"/>
</dbReference>
<dbReference type="Gene3D" id="3.40.50.720">
    <property type="entry name" value="NAD(P)-binding Rossmann-like Domain"/>
    <property type="match status" value="1"/>
</dbReference>
<dbReference type="GO" id="GO:0043565">
    <property type="term" value="F:sequence-specific DNA binding"/>
    <property type="evidence" value="ECO:0007669"/>
    <property type="project" value="TreeGrafter"/>
</dbReference>
<dbReference type="HAMAP" id="MF_01925">
    <property type="entry name" value="P5C_reductase"/>
    <property type="match status" value="1"/>
</dbReference>
<evidence type="ECO:0000313" key="10">
    <source>
        <dbReference type="EMBL" id="RVX70220.1"/>
    </source>
</evidence>
<dbReference type="InterPro" id="IPR036864">
    <property type="entry name" value="Zn2-C6_fun-type_DNA-bd_sf"/>
</dbReference>
<dbReference type="SMART" id="SM00066">
    <property type="entry name" value="GAL4"/>
    <property type="match status" value="1"/>
</dbReference>
<comment type="similarity">
    <text evidence="2">Belongs to the pyrroline-5-carboxylate reductase family.</text>
</comment>
<feature type="region of interest" description="Disordered" evidence="8">
    <location>
        <begin position="885"/>
        <end position="904"/>
    </location>
</feature>
<evidence type="ECO:0000256" key="3">
    <source>
        <dbReference type="ARBA" id="ARBA00022723"/>
    </source>
</evidence>
<evidence type="ECO:0000256" key="7">
    <source>
        <dbReference type="ARBA" id="ARBA00023242"/>
    </source>
</evidence>
<keyword evidence="4" id="KW-0805">Transcription regulation</keyword>
<proteinExistence type="inferred from homology"/>
<dbReference type="Gene3D" id="1.10.3730.10">
    <property type="entry name" value="ProC C-terminal domain-like"/>
    <property type="match status" value="1"/>
</dbReference>
<dbReference type="Pfam" id="PF03807">
    <property type="entry name" value="F420_oxidored"/>
    <property type="match status" value="1"/>
</dbReference>
<dbReference type="PROSITE" id="PS50048">
    <property type="entry name" value="ZN2_CY6_FUNGAL_2"/>
    <property type="match status" value="1"/>
</dbReference>
<dbReference type="Pfam" id="PF00172">
    <property type="entry name" value="Zn_clus"/>
    <property type="match status" value="1"/>
</dbReference>
<dbReference type="AlphaFoldDB" id="A0A438N395"/>
<dbReference type="SUPFAM" id="SSF48179">
    <property type="entry name" value="6-phosphogluconate dehydrogenase C-terminal domain-like"/>
    <property type="match status" value="1"/>
</dbReference>
<keyword evidence="3" id="KW-0479">Metal-binding</keyword>
<dbReference type="InterPro" id="IPR001138">
    <property type="entry name" value="Zn2Cys6_DnaBD"/>
</dbReference>
<dbReference type="SMART" id="SM00906">
    <property type="entry name" value="Fungal_trans"/>
    <property type="match status" value="1"/>
</dbReference>
<dbReference type="CDD" id="cd12148">
    <property type="entry name" value="fungal_TF_MHR"/>
    <property type="match status" value="1"/>
</dbReference>
<comment type="caution">
    <text evidence="10">The sequence shown here is derived from an EMBL/GenBank/DDBJ whole genome shotgun (WGS) entry which is preliminary data.</text>
</comment>
<comment type="subcellular location">
    <subcellularLocation>
        <location evidence="1">Nucleus</location>
    </subcellularLocation>
</comment>
<evidence type="ECO:0000256" key="1">
    <source>
        <dbReference type="ARBA" id="ARBA00004123"/>
    </source>
</evidence>
<feature type="domain" description="Zn(2)-C6 fungal-type" evidence="9">
    <location>
        <begin position="304"/>
        <end position="333"/>
    </location>
</feature>
<evidence type="ECO:0000256" key="6">
    <source>
        <dbReference type="ARBA" id="ARBA00023163"/>
    </source>
</evidence>
<dbReference type="GO" id="GO:0000981">
    <property type="term" value="F:DNA-binding transcription factor activity, RNA polymerase II-specific"/>
    <property type="evidence" value="ECO:0007669"/>
    <property type="project" value="InterPro"/>
</dbReference>
<dbReference type="EMBL" id="NAJM01000024">
    <property type="protein sequence ID" value="RVX70220.1"/>
    <property type="molecule type" value="Genomic_DNA"/>
</dbReference>
<reference evidence="10 11" key="1">
    <citation type="submission" date="2017-03" db="EMBL/GenBank/DDBJ databases">
        <title>Genomes of endolithic fungi from Antarctica.</title>
        <authorList>
            <person name="Coleine C."/>
            <person name="Masonjones S."/>
            <person name="Stajich J.E."/>
        </authorList>
    </citation>
    <scope>NUCLEOTIDE SEQUENCE [LARGE SCALE GENOMIC DNA]</scope>
    <source>
        <strain evidence="10 11">CCFEE 6314</strain>
    </source>
</reference>
<sequence length="1022" mass="111851">MSSITQDEGIPLSFIGCGNMASAVVSGLLSAVSGSSADELPPKYSIGKIYARVNTDSSAKNLKSTFADHAAKLTVLRTSCAEAMDKAEVVVLGFKPYMVQEVLEQPGVLDALQGKLVISLIAGVPVEVIERCLIGSSKKSSQRDKLPHIIRVMPTLGATVKESMTVIQLPRETVPQDDIELTKWMFSQVGRVKILTQPSFDIATTLLGASIAVTTVLLDGMLDGSVAEGMKRSDAREIAAQCLLATGRLLLEDKDETPSSLREKISSPRGVTIQALITAEKGAIRGTAAQAIINGTQHTKTMSSCQRCRHSKLKCSGSQPCDRCRRRNKECIFDDKEKRVVVTESYLDTLRRAAQAVEETDLHESMVASDAGLGPNMVEAPVSERNLDTADSVDPVTQREAPSFFLRNRPNKRRRWLYLGTSSTWSFNIRAASIIQEHLPGVGTDEDNAFSLDGDAYNFSWKHVGPEEKPDLSRLPSLDFAIYLTNTVKFHLGGLLRLFDEEDFLKQLHEFYAEAPEKVGSSRLWYTQYLLVLAFGKGFLNSNKTLGALSGSEFFTRAMSVLPNTSELHEEPVLAVEVLALIALYFYCLDMRQTAYSYIGQALRIALVDGMHTNIPVVLLGEKLTERCSNVWWTVYILDRTLSSAVGAPISVHDDDIKSKLAPPQQSSQRSATLILHVKLSRLISQILNELYSADGSLEASYLSKIRSVLRRLASIAEELEGTINFKFKSSLETLSKGATHLRLLYHQCIILAIRPLLLCLLQERLKSSSEGNETQSLTASIRDLLQTCADSATKTLAILSALTENNMLDNFLPFDLEFASSAASVLIILDDVLKLVAVGPSVKRRGSRILSDMKQRGSVPAQLRQKELDRLNRLARRLSDRRLSNISTGGRPQFGSNDRPQTVSGGAVQDLQYPLDSNGGTASAFDPRLENSLQDQGGSIGGVTSQPFGFSSPTQTHGTTPLDLISPDLAEHFELSQEHMLFVADQLNADADDALFFSNMDFTGSGDMAGTGGNWLWSSLT</sequence>
<dbReference type="GO" id="GO:0006351">
    <property type="term" value="P:DNA-templated transcription"/>
    <property type="evidence" value="ECO:0007669"/>
    <property type="project" value="InterPro"/>
</dbReference>
<dbReference type="CDD" id="cd00067">
    <property type="entry name" value="GAL4"/>
    <property type="match status" value="1"/>
</dbReference>
<dbReference type="Pfam" id="PF04082">
    <property type="entry name" value="Fungal_trans"/>
    <property type="match status" value="1"/>
</dbReference>
<evidence type="ECO:0000256" key="2">
    <source>
        <dbReference type="ARBA" id="ARBA00005525"/>
    </source>
</evidence>
<dbReference type="VEuPathDB" id="FungiDB:PV10_07545"/>
<dbReference type="Gene3D" id="4.10.240.10">
    <property type="entry name" value="Zn(2)-C6 fungal-type DNA-binding domain"/>
    <property type="match status" value="1"/>
</dbReference>
<dbReference type="PROSITE" id="PS00463">
    <property type="entry name" value="ZN2_CY6_FUNGAL_1"/>
    <property type="match status" value="1"/>
</dbReference>
<evidence type="ECO:0000256" key="5">
    <source>
        <dbReference type="ARBA" id="ARBA00023125"/>
    </source>
</evidence>
<name>A0A438N395_EXOME</name>
<dbReference type="GO" id="GO:0008270">
    <property type="term" value="F:zinc ion binding"/>
    <property type="evidence" value="ECO:0007669"/>
    <property type="project" value="InterPro"/>
</dbReference>